<feature type="region of interest" description="Disordered" evidence="1">
    <location>
        <begin position="1"/>
        <end position="23"/>
    </location>
</feature>
<gene>
    <name evidence="2" type="ORF">MUK42_25930</name>
</gene>
<dbReference type="Proteomes" id="UP001055439">
    <property type="component" value="Chromosome 1"/>
</dbReference>
<evidence type="ECO:0000313" key="2">
    <source>
        <dbReference type="EMBL" id="URD72156.1"/>
    </source>
</evidence>
<evidence type="ECO:0000256" key="1">
    <source>
        <dbReference type="SAM" id="MobiDB-lite"/>
    </source>
</evidence>
<protein>
    <submittedName>
        <fullName evidence="2">Uncharacterized protein</fullName>
    </submittedName>
</protein>
<proteinExistence type="predicted"/>
<evidence type="ECO:0000313" key="3">
    <source>
        <dbReference type="Proteomes" id="UP001055439"/>
    </source>
</evidence>
<accession>A0A9E7E883</accession>
<feature type="compositionally biased region" description="Basic and acidic residues" evidence="1">
    <location>
        <begin position="1"/>
        <end position="22"/>
    </location>
</feature>
<keyword evidence="3" id="KW-1185">Reference proteome</keyword>
<dbReference type="AlphaFoldDB" id="A0A9E7E883"/>
<organism evidence="2 3">
    <name type="scientific">Musa troglodytarum</name>
    <name type="common">fe'i banana</name>
    <dbReference type="NCBI Taxonomy" id="320322"/>
    <lineage>
        <taxon>Eukaryota</taxon>
        <taxon>Viridiplantae</taxon>
        <taxon>Streptophyta</taxon>
        <taxon>Embryophyta</taxon>
        <taxon>Tracheophyta</taxon>
        <taxon>Spermatophyta</taxon>
        <taxon>Magnoliopsida</taxon>
        <taxon>Liliopsida</taxon>
        <taxon>Zingiberales</taxon>
        <taxon>Musaceae</taxon>
        <taxon>Musa</taxon>
    </lineage>
</organism>
<name>A0A9E7E883_9LILI</name>
<dbReference type="EMBL" id="CP097502">
    <property type="protein sequence ID" value="URD72156.1"/>
    <property type="molecule type" value="Genomic_DNA"/>
</dbReference>
<reference evidence="2" key="1">
    <citation type="submission" date="2022-05" db="EMBL/GenBank/DDBJ databases">
        <title>The Musa troglodytarum L. genome provides insights into the mechanism of non-climacteric behaviour and enrichment of carotenoids.</title>
        <authorList>
            <person name="Wang J."/>
        </authorList>
    </citation>
    <scope>NUCLEOTIDE SEQUENCE</scope>
    <source>
        <tissue evidence="2">Leaf</tissue>
    </source>
</reference>
<sequence>MGIRHEMTDGSPGKRQETRKEGCWSNRKHRQMFLIDAGCVTLRSMLDRQATLRERGEGRQLEPTLRTCLLTPISEQNCSTSASSCL</sequence>